<dbReference type="Proteomes" id="UP000584931">
    <property type="component" value="Unassembled WGS sequence"/>
</dbReference>
<dbReference type="RefSeq" id="WP_179811722.1">
    <property type="nucleotide sequence ID" value="NZ_JACCHL010000001.1"/>
</dbReference>
<gene>
    <name evidence="2" type="ORF">HNR06_005338</name>
</gene>
<evidence type="ECO:0000313" key="2">
    <source>
        <dbReference type="EMBL" id="NYH55749.1"/>
    </source>
</evidence>
<dbReference type="Gene3D" id="3.40.1360.10">
    <property type="match status" value="1"/>
</dbReference>
<dbReference type="EMBL" id="JACCHL010000001">
    <property type="protein sequence ID" value="NYH55749.1"/>
    <property type="molecule type" value="Genomic_DNA"/>
</dbReference>
<dbReference type="Pfam" id="PF09983">
    <property type="entry name" value="JetD_C"/>
    <property type="match status" value="1"/>
</dbReference>
<dbReference type="GO" id="GO:0003677">
    <property type="term" value="F:DNA binding"/>
    <property type="evidence" value="ECO:0007669"/>
    <property type="project" value="InterPro"/>
</dbReference>
<protein>
    <recommendedName>
        <fullName evidence="1">Wadjet protein JetD C-terminal domain-containing protein</fullName>
    </recommendedName>
</protein>
<dbReference type="GO" id="GO:0005694">
    <property type="term" value="C:chromosome"/>
    <property type="evidence" value="ECO:0007669"/>
    <property type="project" value="InterPro"/>
</dbReference>
<reference evidence="2 3" key="1">
    <citation type="submission" date="2020-07" db="EMBL/GenBank/DDBJ databases">
        <title>Sequencing the genomes of 1000 actinobacteria strains.</title>
        <authorList>
            <person name="Klenk H.-P."/>
        </authorList>
    </citation>
    <scope>NUCLEOTIDE SEQUENCE [LARGE SCALE GENOMIC DNA]</scope>
    <source>
        <strain evidence="2 3">DSM 45278</strain>
    </source>
</reference>
<accession>A0A7Y9XHB2</accession>
<name>A0A7Y9XHB2_9ACTN</name>
<dbReference type="InterPro" id="IPR036078">
    <property type="entry name" value="Spo11/TopoVI_A_sf"/>
</dbReference>
<evidence type="ECO:0000259" key="1">
    <source>
        <dbReference type="Pfam" id="PF09983"/>
    </source>
</evidence>
<feature type="domain" description="Wadjet protein JetD C-terminal" evidence="1">
    <location>
        <begin position="235"/>
        <end position="346"/>
    </location>
</feature>
<proteinExistence type="predicted"/>
<evidence type="ECO:0000313" key="3">
    <source>
        <dbReference type="Proteomes" id="UP000584931"/>
    </source>
</evidence>
<dbReference type="SUPFAM" id="SSF56726">
    <property type="entry name" value="DNA topoisomerase IV, alpha subunit"/>
    <property type="match status" value="1"/>
</dbReference>
<dbReference type="InterPro" id="IPR024534">
    <property type="entry name" value="JetD_C"/>
</dbReference>
<dbReference type="AlphaFoldDB" id="A0A7Y9XHB2"/>
<organism evidence="2 3">
    <name type="scientific">Nocardiopsis sinuspersici</name>
    <dbReference type="NCBI Taxonomy" id="501010"/>
    <lineage>
        <taxon>Bacteria</taxon>
        <taxon>Bacillati</taxon>
        <taxon>Actinomycetota</taxon>
        <taxon>Actinomycetes</taxon>
        <taxon>Streptosporangiales</taxon>
        <taxon>Nocardiopsidaceae</taxon>
        <taxon>Nocardiopsis</taxon>
    </lineage>
</organism>
<sequence>MLDSPSRKWGTIHRRWGERTDEVVDELIRCGVITKDVHADEDHLRLKEPIRIRLTDAWAAVSKEKRRELLGRDDPAQVRLDLLDLLKDVDDLRGEYELLLQQDNGSVPPKSATGTAHWQTYEFVLRAARQWWVREKKDRLPLRGELLSRSHGSSRGTKEDWSRSREQAFENLFDRYITELVEVPDHEIRVKGPLIWHKDKDDDKGRDKVVDAIKADPWAGLPSKGVQKVGRLELVNPVGVFVLENSDTFHRVCQIPEIVDRWICVWGSGYTSPDLMGFLKMLSPLPIAVWGDIDAHGIEIVANLRRGVDAEVYPVAMTAEAWLKGPHRRKLKPGRRDEDARKAARLVKRVPGELRPVTELIATHPELAGLGLEQQAQHDDVLPELPGLLARALDSVQQGAA</sequence>
<comment type="caution">
    <text evidence="2">The sequence shown here is derived from an EMBL/GenBank/DDBJ whole genome shotgun (WGS) entry which is preliminary data.</text>
</comment>